<proteinExistence type="predicted"/>
<dbReference type="Proteomes" id="UP001281761">
    <property type="component" value="Unassembled WGS sequence"/>
</dbReference>
<dbReference type="SUPFAM" id="SSF57850">
    <property type="entry name" value="RING/U-box"/>
    <property type="match status" value="1"/>
</dbReference>
<feature type="domain" description="U-box" evidence="2">
    <location>
        <begin position="368"/>
        <end position="431"/>
    </location>
</feature>
<dbReference type="InterPro" id="IPR003613">
    <property type="entry name" value="Ubox_domain"/>
</dbReference>
<keyword evidence="4" id="KW-1185">Reference proteome</keyword>
<dbReference type="PANTHER" id="PTHR46573">
    <property type="entry name" value="WD REPEAT, SAM AND U-BOX DOMAIN-CONTAINING PROTEIN 1"/>
    <property type="match status" value="1"/>
</dbReference>
<accession>A0ABQ9YL00</accession>
<protein>
    <recommendedName>
        <fullName evidence="2">U-box domain-containing protein</fullName>
    </recommendedName>
</protein>
<comment type="caution">
    <text evidence="3">The sequence shown here is derived from an EMBL/GenBank/DDBJ whole genome shotgun (WGS) entry which is preliminary data.</text>
</comment>
<sequence>MINLIETLLESEEVYSYHAAATVLTRDNTIWNSPIYNSKSTNVSFLFKLRTGSQPRRIDIYPPPGKLLSKRIDISLSPLQAGPFVRLKTIRPEPGVYSFDLPEFQRELPSPLSEHNDHPLPQFLFAKVTLHEPYVQVIRNKFTNYYYSLRYLGIFGTITQLECLAHEIHGVSSVGTDTDVASILQEDDNHWMSAPSDDIDSEDWIIISLKHEHCTLKELQISAFCDGDDAGLPIYPPYILRLSMGSSPDQLFTFFEAKYPHTNIPQRFLINSPKAHGKFLKLTFSKKQQVDKDLKYRVGIQSVTPFGIIEIPQDTHPKTESPDPIPSALPPNTVGTDTDGLEEFITSSLLLETPDRKVVNSKKFLSSGICCPLTGLPFTDPVIALDGFSYERSAFLEWVGKNDLVSPVTGETLEHGGFYSNLALRAFLEETGVIKRT</sequence>
<dbReference type="InterPro" id="IPR013083">
    <property type="entry name" value="Znf_RING/FYVE/PHD"/>
</dbReference>
<evidence type="ECO:0000259" key="2">
    <source>
        <dbReference type="SMART" id="SM00504"/>
    </source>
</evidence>
<dbReference type="PANTHER" id="PTHR46573:SF1">
    <property type="entry name" value="WD REPEAT, SAM AND U-BOX DOMAIN-CONTAINING PROTEIN 1"/>
    <property type="match status" value="1"/>
</dbReference>
<reference evidence="3 4" key="1">
    <citation type="journal article" date="2022" name="bioRxiv">
        <title>Genomics of Preaxostyla Flagellates Illuminates Evolutionary Transitions and the Path Towards Mitochondrial Loss.</title>
        <authorList>
            <person name="Novak L.V.F."/>
            <person name="Treitli S.C."/>
            <person name="Pyrih J."/>
            <person name="Halakuc P."/>
            <person name="Pipaliya S.V."/>
            <person name="Vacek V."/>
            <person name="Brzon O."/>
            <person name="Soukal P."/>
            <person name="Eme L."/>
            <person name="Dacks J.B."/>
            <person name="Karnkowska A."/>
            <person name="Elias M."/>
            <person name="Hampl V."/>
        </authorList>
    </citation>
    <scope>NUCLEOTIDE SEQUENCE [LARGE SCALE GENOMIC DNA]</scope>
    <source>
        <strain evidence="3">NAU3</strain>
        <tissue evidence="3">Gut</tissue>
    </source>
</reference>
<dbReference type="Pfam" id="PF04564">
    <property type="entry name" value="U-box"/>
    <property type="match status" value="1"/>
</dbReference>
<dbReference type="InterPro" id="IPR052085">
    <property type="entry name" value="WD-SAM-U-box"/>
</dbReference>
<dbReference type="EMBL" id="JARBJD010000003">
    <property type="protein sequence ID" value="KAK2964341.1"/>
    <property type="molecule type" value="Genomic_DNA"/>
</dbReference>
<dbReference type="CDD" id="cd16655">
    <property type="entry name" value="RING-Ubox_WDSUB1-like"/>
    <property type="match status" value="1"/>
</dbReference>
<evidence type="ECO:0000313" key="4">
    <source>
        <dbReference type="Proteomes" id="UP001281761"/>
    </source>
</evidence>
<dbReference type="Gene3D" id="3.30.40.10">
    <property type="entry name" value="Zinc/RING finger domain, C3HC4 (zinc finger)"/>
    <property type="match status" value="1"/>
</dbReference>
<dbReference type="SMART" id="SM00504">
    <property type="entry name" value="Ubox"/>
    <property type="match status" value="1"/>
</dbReference>
<organism evidence="3 4">
    <name type="scientific">Blattamonas nauphoetae</name>
    <dbReference type="NCBI Taxonomy" id="2049346"/>
    <lineage>
        <taxon>Eukaryota</taxon>
        <taxon>Metamonada</taxon>
        <taxon>Preaxostyla</taxon>
        <taxon>Oxymonadida</taxon>
        <taxon>Blattamonas</taxon>
    </lineage>
</organism>
<feature type="region of interest" description="Disordered" evidence="1">
    <location>
        <begin position="312"/>
        <end position="333"/>
    </location>
</feature>
<evidence type="ECO:0000313" key="3">
    <source>
        <dbReference type="EMBL" id="KAK2964341.1"/>
    </source>
</evidence>
<evidence type="ECO:0000256" key="1">
    <source>
        <dbReference type="SAM" id="MobiDB-lite"/>
    </source>
</evidence>
<gene>
    <name evidence="3" type="ORF">BLNAU_872</name>
</gene>
<name>A0ABQ9YL00_9EUKA</name>